<protein>
    <submittedName>
        <fullName evidence="2">Uncharacterized protein</fullName>
    </submittedName>
</protein>
<keyword evidence="3" id="KW-1185">Reference proteome</keyword>
<dbReference type="Proteomes" id="UP000190092">
    <property type="component" value="Unassembled WGS sequence"/>
</dbReference>
<feature type="chain" id="PRO_5012165241" evidence="1">
    <location>
        <begin position="26"/>
        <end position="319"/>
    </location>
</feature>
<feature type="signal peptide" evidence="1">
    <location>
        <begin position="1"/>
        <end position="25"/>
    </location>
</feature>
<organism evidence="2 3">
    <name type="scientific">Enhydrobacter aerosaccus</name>
    <dbReference type="NCBI Taxonomy" id="225324"/>
    <lineage>
        <taxon>Bacteria</taxon>
        <taxon>Pseudomonadati</taxon>
        <taxon>Pseudomonadota</taxon>
        <taxon>Alphaproteobacteria</taxon>
        <taxon>Hyphomicrobiales</taxon>
        <taxon>Enhydrobacter</taxon>
    </lineage>
</organism>
<evidence type="ECO:0000313" key="2">
    <source>
        <dbReference type="EMBL" id="SKA28984.1"/>
    </source>
</evidence>
<reference evidence="3" key="1">
    <citation type="submission" date="2017-02" db="EMBL/GenBank/DDBJ databases">
        <authorList>
            <person name="Varghese N."/>
            <person name="Submissions S."/>
        </authorList>
    </citation>
    <scope>NUCLEOTIDE SEQUENCE [LARGE SCALE GENOMIC DNA]</scope>
    <source>
        <strain evidence="3">ATCC 27094</strain>
    </source>
</reference>
<dbReference type="GO" id="GO:0009279">
    <property type="term" value="C:cell outer membrane"/>
    <property type="evidence" value="ECO:0007669"/>
    <property type="project" value="InterPro"/>
</dbReference>
<gene>
    <name evidence="2" type="ORF">SAMN02745126_04850</name>
</gene>
<name>A0A1T4SKZ8_9HYPH</name>
<dbReference type="SUPFAM" id="SSF111364">
    <property type="entry name" value="Tsx-like channel"/>
    <property type="match status" value="1"/>
</dbReference>
<dbReference type="EMBL" id="FUWJ01000008">
    <property type="protein sequence ID" value="SKA28984.1"/>
    <property type="molecule type" value="Genomic_DNA"/>
</dbReference>
<evidence type="ECO:0000313" key="3">
    <source>
        <dbReference type="Proteomes" id="UP000190092"/>
    </source>
</evidence>
<dbReference type="Gene3D" id="2.40.230.20">
    <property type="entry name" value="Nucleoside-specific channel-forming protein, Tsx-like"/>
    <property type="match status" value="1"/>
</dbReference>
<dbReference type="STRING" id="225324.SAMN02745126_04850"/>
<dbReference type="RefSeq" id="WP_170921103.1">
    <property type="nucleotide sequence ID" value="NZ_FUWJ01000008.1"/>
</dbReference>
<sequence>MTCLRLTALGIAIAVVAAGRLQAQAETPPTASSPGIFDYSDTSISWSFNFTTREPNVLWSATKNVFTLNHIDAWKYGTNYLNVDLLKSDNRDPEAPWGGPGYPVPGNGVGSGAFEAYALYRGALSLNQMFDTVTFTFGPVSDVALYFGGDINSKNTAMAPRKKDVLVGLQASLKVPGYFNVSANFYKEWNHNGIVELQGSPPGTSVDVNFAPTAAFESEYMQPLGFLGVPLKVSGRTSVVLPKGTDGFGRQTVAEFLTDNRLTLDLGRLIADKSNVFDVFAGYRFWLNKFGNNPYPPSIPSVPGTMESTFYVGVTWHVF</sequence>
<dbReference type="InterPro" id="IPR036777">
    <property type="entry name" value="Channel_Tsx-like_sf"/>
</dbReference>
<dbReference type="AlphaFoldDB" id="A0A1T4SKZ8"/>
<keyword evidence="1" id="KW-0732">Signal</keyword>
<accession>A0A1T4SKZ8</accession>
<evidence type="ECO:0000256" key="1">
    <source>
        <dbReference type="SAM" id="SignalP"/>
    </source>
</evidence>
<proteinExistence type="predicted"/>